<comment type="subcellular location">
    <subcellularLocation>
        <location evidence="1">Membrane</location>
    </subcellularLocation>
</comment>
<dbReference type="PANTHER" id="PTHR37042:SF4">
    <property type="entry name" value="OUTER MEMBRANE PROTEIN RV1973"/>
    <property type="match status" value="1"/>
</dbReference>
<evidence type="ECO:0008006" key="7">
    <source>
        <dbReference type="Google" id="ProtNLM"/>
    </source>
</evidence>
<evidence type="ECO:0000313" key="6">
    <source>
        <dbReference type="Proteomes" id="UP000465241"/>
    </source>
</evidence>
<dbReference type="GO" id="GO:0016020">
    <property type="term" value="C:membrane"/>
    <property type="evidence" value="ECO:0007669"/>
    <property type="project" value="UniProtKB-SubCell"/>
</dbReference>
<feature type="region of interest" description="Disordered" evidence="3">
    <location>
        <begin position="1"/>
        <end position="77"/>
    </location>
</feature>
<keyword evidence="2 4" id="KW-0472">Membrane</keyword>
<feature type="compositionally biased region" description="Basic and acidic residues" evidence="3">
    <location>
        <begin position="67"/>
        <end position="76"/>
    </location>
</feature>
<comment type="caution">
    <text evidence="5">The sequence shown here is derived from an EMBL/GenBank/DDBJ whole genome shotgun (WGS) entry which is preliminary data.</text>
</comment>
<feature type="compositionally biased region" description="Basic and acidic residues" evidence="3">
    <location>
        <begin position="36"/>
        <end position="57"/>
    </location>
</feature>
<dbReference type="EMBL" id="BLKT01000003">
    <property type="protein sequence ID" value="GFG59358.1"/>
    <property type="molecule type" value="Genomic_DNA"/>
</dbReference>
<dbReference type="RefSeq" id="WP_193489901.1">
    <property type="nucleotide sequence ID" value="NZ_BAAAMC010000004.1"/>
</dbReference>
<dbReference type="Proteomes" id="UP000465241">
    <property type="component" value="Unassembled WGS sequence"/>
</dbReference>
<keyword evidence="4" id="KW-0812">Transmembrane</keyword>
<reference evidence="5 6" key="1">
    <citation type="journal article" date="2019" name="Emerg. Microbes Infect.">
        <title>Comprehensive subspecies identification of 175 nontuberculous mycobacteria species based on 7547 genomic profiles.</title>
        <authorList>
            <person name="Matsumoto Y."/>
            <person name="Kinjo T."/>
            <person name="Motooka D."/>
            <person name="Nabeya D."/>
            <person name="Jung N."/>
            <person name="Uechi K."/>
            <person name="Horii T."/>
            <person name="Iida T."/>
            <person name="Fujita J."/>
            <person name="Nakamura S."/>
        </authorList>
    </citation>
    <scope>NUCLEOTIDE SEQUENCE [LARGE SCALE GENOMIC DNA]</scope>
    <source>
        <strain evidence="5 6">JCM 13392</strain>
    </source>
</reference>
<dbReference type="AlphaFoldDB" id="A0A7I9WPQ9"/>
<dbReference type="PANTHER" id="PTHR37042">
    <property type="entry name" value="OUTER MEMBRANE PROTEIN RV1973"/>
    <property type="match status" value="1"/>
</dbReference>
<name>A0A7I9WPQ9_9MYCO</name>
<proteinExistence type="predicted"/>
<keyword evidence="6" id="KW-1185">Reference proteome</keyword>
<keyword evidence="4" id="KW-1133">Transmembrane helix</keyword>
<evidence type="ECO:0000256" key="2">
    <source>
        <dbReference type="ARBA" id="ARBA00023136"/>
    </source>
</evidence>
<evidence type="ECO:0000256" key="4">
    <source>
        <dbReference type="SAM" id="Phobius"/>
    </source>
</evidence>
<protein>
    <recommendedName>
        <fullName evidence="7">Mce associated membrane protein</fullName>
    </recommendedName>
</protein>
<evidence type="ECO:0000313" key="5">
    <source>
        <dbReference type="EMBL" id="GFG59358.1"/>
    </source>
</evidence>
<accession>A0A7I9WPQ9</accession>
<gene>
    <name evidence="5" type="ORF">MMUR_34940</name>
</gene>
<organism evidence="5 6">
    <name type="scientific">Mycolicibacterium murale</name>
    <dbReference type="NCBI Taxonomy" id="182220"/>
    <lineage>
        <taxon>Bacteria</taxon>
        <taxon>Bacillati</taxon>
        <taxon>Actinomycetota</taxon>
        <taxon>Actinomycetes</taxon>
        <taxon>Mycobacteriales</taxon>
        <taxon>Mycobacteriaceae</taxon>
        <taxon>Mycolicibacterium</taxon>
    </lineage>
</organism>
<feature type="transmembrane region" description="Helical" evidence="4">
    <location>
        <begin position="82"/>
        <end position="107"/>
    </location>
</feature>
<evidence type="ECO:0000256" key="1">
    <source>
        <dbReference type="ARBA" id="ARBA00004370"/>
    </source>
</evidence>
<evidence type="ECO:0000256" key="3">
    <source>
        <dbReference type="SAM" id="MobiDB-lite"/>
    </source>
</evidence>
<sequence length="240" mass="25549">MFTSERGSAPQGGGTDALDLAREAEAEAEAALAAAERARARAESLRRQAESDSRPADVADEPEAESADAHGADTRGPRSRRALLLVAGGMAAVLTAALLSASGYMMWHHQQAQRQHQLEAEYAAAARQVVFTLMSIDAEKAEDNVAQILDSSTGQFHTEFEGAAQDFIQLAKDGQVVTDVSVKAAAVESMTDDSAVVMVTAASTVSNAAGADTQPRQWRLRVDMARDEGQLKMSKMEFVL</sequence>